<keyword evidence="5" id="KW-0472">Membrane</keyword>
<dbReference type="HOGENOM" id="CLU_1076426_0_0_5"/>
<dbReference type="Pfam" id="PF00196">
    <property type="entry name" value="GerE"/>
    <property type="match status" value="1"/>
</dbReference>
<keyword evidence="8" id="KW-1185">Reference proteome</keyword>
<evidence type="ECO:0000313" key="8">
    <source>
        <dbReference type="Proteomes" id="UP000008808"/>
    </source>
</evidence>
<protein>
    <recommendedName>
        <fullName evidence="6">HTH luxR-type domain-containing protein</fullName>
    </recommendedName>
</protein>
<dbReference type="SMART" id="SM00421">
    <property type="entry name" value="HTH_LUXR"/>
    <property type="match status" value="1"/>
</dbReference>
<evidence type="ECO:0000256" key="4">
    <source>
        <dbReference type="SAM" id="MobiDB-lite"/>
    </source>
</evidence>
<organism evidence="7 8">
    <name type="scientific">Erythrobacter litoralis (strain HTCC2594)</name>
    <dbReference type="NCBI Taxonomy" id="314225"/>
    <lineage>
        <taxon>Bacteria</taxon>
        <taxon>Pseudomonadati</taxon>
        <taxon>Pseudomonadota</taxon>
        <taxon>Alphaproteobacteria</taxon>
        <taxon>Sphingomonadales</taxon>
        <taxon>Erythrobacteraceae</taxon>
        <taxon>Erythrobacter/Porphyrobacter group</taxon>
        <taxon>Erythrobacter</taxon>
    </lineage>
</organism>
<feature type="region of interest" description="Disordered" evidence="4">
    <location>
        <begin position="75"/>
        <end position="104"/>
    </location>
</feature>
<feature type="transmembrane region" description="Helical" evidence="5">
    <location>
        <begin position="111"/>
        <end position="131"/>
    </location>
</feature>
<evidence type="ECO:0000256" key="2">
    <source>
        <dbReference type="ARBA" id="ARBA00023125"/>
    </source>
</evidence>
<dbReference type="Proteomes" id="UP000008808">
    <property type="component" value="Chromosome"/>
</dbReference>
<keyword evidence="3" id="KW-0804">Transcription</keyword>
<feature type="domain" description="HTH luxR-type" evidence="6">
    <location>
        <begin position="12"/>
        <end position="77"/>
    </location>
</feature>
<proteinExistence type="predicted"/>
<dbReference type="AlphaFoldDB" id="Q2N6Z2"/>
<dbReference type="RefSeq" id="WP_011415371.1">
    <property type="nucleotide sequence ID" value="NC_007722.1"/>
</dbReference>
<dbReference type="InterPro" id="IPR000792">
    <property type="entry name" value="Tscrpt_reg_LuxR_C"/>
</dbReference>
<dbReference type="PRINTS" id="PR00038">
    <property type="entry name" value="HTHLUXR"/>
</dbReference>
<evidence type="ECO:0000256" key="1">
    <source>
        <dbReference type="ARBA" id="ARBA00023015"/>
    </source>
</evidence>
<sequence length="260" mass="28354">MRMPLQTSAPDREDALASLTEKERETLRLIVRGHGAKSAANELDLSVHTVNERLRAARRKLSVTSSREAARLLLEQEAGGHENPVYKQLGDEPSASPSDIGSPSQQARKRAIWIGGIGLMFSIALAAALVLSGHPASERQVGDPATAIETVQLEEFERSARAWLSLVDAFDWEASYAAAGRSLQEPNTVATWRDASLQARVPLGAVVEREITTAEYVNAPPHGYVVVNFRSQFENRAQATESVTLEKEGAVWKVVGYVID</sequence>
<dbReference type="PANTHER" id="PTHR44688">
    <property type="entry name" value="DNA-BINDING TRANSCRIPTIONAL ACTIVATOR DEVR_DOSR"/>
    <property type="match status" value="1"/>
</dbReference>
<name>Q2N6Z2_ERYLH</name>
<dbReference type="InterPro" id="IPR016032">
    <property type="entry name" value="Sig_transdc_resp-reg_C-effctor"/>
</dbReference>
<keyword evidence="1" id="KW-0805">Transcription regulation</keyword>
<dbReference type="PROSITE" id="PS50043">
    <property type="entry name" value="HTH_LUXR_2"/>
    <property type="match status" value="1"/>
</dbReference>
<dbReference type="EMBL" id="CP000157">
    <property type="protein sequence ID" value="ABC64549.1"/>
    <property type="molecule type" value="Genomic_DNA"/>
</dbReference>
<evidence type="ECO:0000313" key="7">
    <source>
        <dbReference type="EMBL" id="ABC64549.1"/>
    </source>
</evidence>
<dbReference type="PANTHER" id="PTHR44688:SF16">
    <property type="entry name" value="DNA-BINDING TRANSCRIPTIONAL ACTIVATOR DEVR_DOSR"/>
    <property type="match status" value="1"/>
</dbReference>
<dbReference type="KEGG" id="eli:ELI_12285"/>
<dbReference type="eggNOG" id="COG2197">
    <property type="taxonomic scope" value="Bacteria"/>
</dbReference>
<dbReference type="STRING" id="314225.ELI_12285"/>
<dbReference type="InterPro" id="IPR036388">
    <property type="entry name" value="WH-like_DNA-bd_sf"/>
</dbReference>
<evidence type="ECO:0000259" key="6">
    <source>
        <dbReference type="PROSITE" id="PS50043"/>
    </source>
</evidence>
<reference evidence="8" key="1">
    <citation type="journal article" date="2009" name="J. Bacteriol.">
        <title>Complete genome sequence of Erythrobacter litoralis HTCC2594.</title>
        <authorList>
            <person name="Oh H.M."/>
            <person name="Giovannoni S.J."/>
            <person name="Ferriera S."/>
            <person name="Johnson J."/>
            <person name="Cho J.C."/>
        </authorList>
    </citation>
    <scope>NUCLEOTIDE SEQUENCE [LARGE SCALE GENOMIC DNA]</scope>
    <source>
        <strain evidence="8">HTCC2594</strain>
    </source>
</reference>
<keyword evidence="2" id="KW-0238">DNA-binding</keyword>
<dbReference type="GO" id="GO:0006355">
    <property type="term" value="P:regulation of DNA-templated transcription"/>
    <property type="evidence" value="ECO:0007669"/>
    <property type="project" value="InterPro"/>
</dbReference>
<feature type="compositionally biased region" description="Polar residues" evidence="4">
    <location>
        <begin position="95"/>
        <end position="104"/>
    </location>
</feature>
<accession>Q2N6Z2</accession>
<gene>
    <name evidence="7" type="ordered locus">ELI_12285</name>
</gene>
<dbReference type="InterPro" id="IPR025091">
    <property type="entry name" value="DUF4019"/>
</dbReference>
<dbReference type="Pfam" id="PF13211">
    <property type="entry name" value="DUF4019"/>
    <property type="match status" value="1"/>
</dbReference>
<evidence type="ECO:0000256" key="5">
    <source>
        <dbReference type="SAM" id="Phobius"/>
    </source>
</evidence>
<dbReference type="GO" id="GO:0003677">
    <property type="term" value="F:DNA binding"/>
    <property type="evidence" value="ECO:0007669"/>
    <property type="project" value="UniProtKB-KW"/>
</dbReference>
<keyword evidence="5" id="KW-1133">Transmembrane helix</keyword>
<evidence type="ECO:0000256" key="3">
    <source>
        <dbReference type="ARBA" id="ARBA00023163"/>
    </source>
</evidence>
<keyword evidence="5" id="KW-0812">Transmembrane</keyword>
<dbReference type="SUPFAM" id="SSF46894">
    <property type="entry name" value="C-terminal effector domain of the bipartite response regulators"/>
    <property type="match status" value="1"/>
</dbReference>
<dbReference type="Gene3D" id="1.10.10.10">
    <property type="entry name" value="Winged helix-like DNA-binding domain superfamily/Winged helix DNA-binding domain"/>
    <property type="match status" value="1"/>
</dbReference>
<dbReference type="CDD" id="cd06170">
    <property type="entry name" value="LuxR_C_like"/>
    <property type="match status" value="1"/>
</dbReference>